<dbReference type="PANTHER" id="PTHR48104:SF30">
    <property type="entry name" value="METACASPASE-1"/>
    <property type="match status" value="1"/>
</dbReference>
<evidence type="ECO:0000313" key="4">
    <source>
        <dbReference type="EMBL" id="KAJ7635402.1"/>
    </source>
</evidence>
<gene>
    <name evidence="4" type="ORF">FB45DRAFT_1143673</name>
</gene>
<dbReference type="InterPro" id="IPR050452">
    <property type="entry name" value="Metacaspase"/>
</dbReference>
<feature type="region of interest" description="Disordered" evidence="2">
    <location>
        <begin position="462"/>
        <end position="483"/>
    </location>
</feature>
<sequence length="498" mass="53902">MPSSPAKSEPTPSSSYLCWEPSKKALLVGINSLSAPDPALAALRGPHHDVAQMKMLLQQTYGYKPEDILVLVDDGVPGHPQPDKRNIMMAIKDLVSDVKKGDKLFFQYCGHTIQIPSQSDAGESRLIECLVPLDGEDNVIKDNELRECLVDTLPVGATLVAVFDSCHSATLLDLEHTRCNRVFVPWLSKGKCKNDEQSRKLTLDSPSVLTRSRTIYQTARTSPTRIRSRRTSIDSLCSPILPLRSAAGPPPSPSVAYRTRSPLSPINTRSLEPIGVFIAEPRTPPASDAGSGPGPTSPTVSLSRRLSISRSPVITRRARVPPALKLWTSAAACPATKENLPPPPQGQDHRSSDRDNAVQSLSPASFLKPCLAHDSLPSALPSSVTLSASPLSAYCRGWCRTCGGPTDEVANVISLSACKDSELSWENEEGVGMTQALMQVLNETPHPTLRDLVTRVRQSYTPRNGAHSASDHDQVAEVPKGQSSPFEQIGWTCIRVVL</sequence>
<proteinExistence type="inferred from homology"/>
<dbReference type="EMBL" id="JARKIF010000007">
    <property type="protein sequence ID" value="KAJ7635402.1"/>
    <property type="molecule type" value="Genomic_DNA"/>
</dbReference>
<dbReference type="Gene3D" id="3.40.50.12660">
    <property type="match status" value="1"/>
</dbReference>
<dbReference type="AlphaFoldDB" id="A0AAD7C0B4"/>
<feature type="region of interest" description="Disordered" evidence="2">
    <location>
        <begin position="334"/>
        <end position="359"/>
    </location>
</feature>
<dbReference type="PANTHER" id="PTHR48104">
    <property type="entry name" value="METACASPASE-4"/>
    <property type="match status" value="1"/>
</dbReference>
<feature type="region of interest" description="Disordered" evidence="2">
    <location>
        <begin position="280"/>
        <end position="304"/>
    </location>
</feature>
<dbReference type="GO" id="GO:0005737">
    <property type="term" value="C:cytoplasm"/>
    <property type="evidence" value="ECO:0007669"/>
    <property type="project" value="TreeGrafter"/>
</dbReference>
<feature type="compositionally biased region" description="Basic and acidic residues" evidence="2">
    <location>
        <begin position="347"/>
        <end position="356"/>
    </location>
</feature>
<dbReference type="InterPro" id="IPR011600">
    <property type="entry name" value="Pept_C14_caspase"/>
</dbReference>
<comment type="similarity">
    <text evidence="1">Belongs to the peptidase C14B family.</text>
</comment>
<keyword evidence="5" id="KW-1185">Reference proteome</keyword>
<reference evidence="4" key="1">
    <citation type="submission" date="2023-03" db="EMBL/GenBank/DDBJ databases">
        <title>Massive genome expansion in bonnet fungi (Mycena s.s.) driven by repeated elements and novel gene families across ecological guilds.</title>
        <authorList>
            <consortium name="Lawrence Berkeley National Laboratory"/>
            <person name="Harder C.B."/>
            <person name="Miyauchi S."/>
            <person name="Viragh M."/>
            <person name="Kuo A."/>
            <person name="Thoen E."/>
            <person name="Andreopoulos B."/>
            <person name="Lu D."/>
            <person name="Skrede I."/>
            <person name="Drula E."/>
            <person name="Henrissat B."/>
            <person name="Morin E."/>
            <person name="Kohler A."/>
            <person name="Barry K."/>
            <person name="LaButti K."/>
            <person name="Morin E."/>
            <person name="Salamov A."/>
            <person name="Lipzen A."/>
            <person name="Mereny Z."/>
            <person name="Hegedus B."/>
            <person name="Baldrian P."/>
            <person name="Stursova M."/>
            <person name="Weitz H."/>
            <person name="Taylor A."/>
            <person name="Grigoriev I.V."/>
            <person name="Nagy L.G."/>
            <person name="Martin F."/>
            <person name="Kauserud H."/>
        </authorList>
    </citation>
    <scope>NUCLEOTIDE SEQUENCE</scope>
    <source>
        <strain evidence="4">9284</strain>
    </source>
</reference>
<evidence type="ECO:0000256" key="1">
    <source>
        <dbReference type="ARBA" id="ARBA00009005"/>
    </source>
</evidence>
<name>A0AAD7C0B4_9AGAR</name>
<evidence type="ECO:0000313" key="5">
    <source>
        <dbReference type="Proteomes" id="UP001221142"/>
    </source>
</evidence>
<dbReference type="Pfam" id="PF00656">
    <property type="entry name" value="Peptidase_C14"/>
    <property type="match status" value="1"/>
</dbReference>
<comment type="caution">
    <text evidence="4">The sequence shown here is derived from an EMBL/GenBank/DDBJ whole genome shotgun (WGS) entry which is preliminary data.</text>
</comment>
<dbReference type="Proteomes" id="UP001221142">
    <property type="component" value="Unassembled WGS sequence"/>
</dbReference>
<organism evidence="4 5">
    <name type="scientific">Roridomyces roridus</name>
    <dbReference type="NCBI Taxonomy" id="1738132"/>
    <lineage>
        <taxon>Eukaryota</taxon>
        <taxon>Fungi</taxon>
        <taxon>Dikarya</taxon>
        <taxon>Basidiomycota</taxon>
        <taxon>Agaricomycotina</taxon>
        <taxon>Agaricomycetes</taxon>
        <taxon>Agaricomycetidae</taxon>
        <taxon>Agaricales</taxon>
        <taxon>Marasmiineae</taxon>
        <taxon>Mycenaceae</taxon>
        <taxon>Roridomyces</taxon>
    </lineage>
</organism>
<evidence type="ECO:0000259" key="3">
    <source>
        <dbReference type="Pfam" id="PF00656"/>
    </source>
</evidence>
<protein>
    <submittedName>
        <fullName evidence="4">Caspase domain-containing protein</fullName>
    </submittedName>
</protein>
<dbReference type="Gene3D" id="3.40.50.1460">
    <property type="match status" value="1"/>
</dbReference>
<accession>A0AAD7C0B4</accession>
<dbReference type="GO" id="GO:0006508">
    <property type="term" value="P:proteolysis"/>
    <property type="evidence" value="ECO:0007669"/>
    <property type="project" value="InterPro"/>
</dbReference>
<feature type="domain" description="Peptidase C14 caspase" evidence="3">
    <location>
        <begin position="23"/>
        <end position="461"/>
    </location>
</feature>
<dbReference type="GO" id="GO:0004197">
    <property type="term" value="F:cysteine-type endopeptidase activity"/>
    <property type="evidence" value="ECO:0007669"/>
    <property type="project" value="InterPro"/>
</dbReference>
<evidence type="ECO:0000256" key="2">
    <source>
        <dbReference type="SAM" id="MobiDB-lite"/>
    </source>
</evidence>